<feature type="transmembrane region" description="Helical" evidence="1">
    <location>
        <begin position="16"/>
        <end position="36"/>
    </location>
</feature>
<accession>A0AAJ1TUZ6</accession>
<dbReference type="EMBL" id="JAUSWL010000008">
    <property type="protein sequence ID" value="MDQ0545269.1"/>
    <property type="molecule type" value="Genomic_DNA"/>
</dbReference>
<keyword evidence="1" id="KW-0812">Transmembrane</keyword>
<dbReference type="AlphaFoldDB" id="A0AAJ1TUZ6"/>
<keyword evidence="1" id="KW-0472">Membrane</keyword>
<gene>
    <name evidence="2" type="ORF">QO001_004212</name>
</gene>
<evidence type="ECO:0000313" key="2">
    <source>
        <dbReference type="EMBL" id="MDQ0545269.1"/>
    </source>
</evidence>
<reference evidence="2" key="1">
    <citation type="submission" date="2023-07" db="EMBL/GenBank/DDBJ databases">
        <title>Genomic Encyclopedia of Type Strains, Phase IV (KMG-IV): sequencing the most valuable type-strain genomes for metagenomic binning, comparative biology and taxonomic classification.</title>
        <authorList>
            <person name="Goeker M."/>
        </authorList>
    </citation>
    <scope>NUCLEOTIDE SEQUENCE</scope>
    <source>
        <strain evidence="2">DSM 19569</strain>
    </source>
</reference>
<keyword evidence="1" id="KW-1133">Transmembrane helix</keyword>
<protein>
    <submittedName>
        <fullName evidence="2">Uncharacterized protein</fullName>
    </submittedName>
</protein>
<name>A0AAJ1TUZ6_9HYPH</name>
<evidence type="ECO:0000313" key="3">
    <source>
        <dbReference type="Proteomes" id="UP001223420"/>
    </source>
</evidence>
<comment type="caution">
    <text evidence="2">The sequence shown here is derived from an EMBL/GenBank/DDBJ whole genome shotgun (WGS) entry which is preliminary data.</text>
</comment>
<organism evidence="2 3">
    <name type="scientific">Methylobacterium brachiatum</name>
    <dbReference type="NCBI Taxonomy" id="269660"/>
    <lineage>
        <taxon>Bacteria</taxon>
        <taxon>Pseudomonadati</taxon>
        <taxon>Pseudomonadota</taxon>
        <taxon>Alphaproteobacteria</taxon>
        <taxon>Hyphomicrobiales</taxon>
        <taxon>Methylobacteriaceae</taxon>
        <taxon>Methylobacterium</taxon>
    </lineage>
</organism>
<proteinExistence type="predicted"/>
<evidence type="ECO:0000256" key="1">
    <source>
        <dbReference type="SAM" id="Phobius"/>
    </source>
</evidence>
<sequence>MAALEAHHDDCQRRSVYGATFLLIGFDLSMSAVTLVRRGRSPEGCDPGSYGGCHRHRYRGGHRPYLADLPGCPGRQGDPAWIGEPLVTTVVSAFTGIVGAFFTDLATRPNNRADAHAVEAQTELTGISGFQILVRELQAAVFSLYR</sequence>
<dbReference type="Proteomes" id="UP001223420">
    <property type="component" value="Unassembled WGS sequence"/>
</dbReference>
<dbReference type="RefSeq" id="WP_230367059.1">
    <property type="nucleotide sequence ID" value="NZ_JAJALK010000009.1"/>
</dbReference>